<sequence>MTDAPKKKIVVIDVDETLGYFVELGIFCDALIQTAWNNDDAAQYAHFNHLMDAFPEFLRPNILDILRFLKQRKDAGECCGVMVYTNNNGPRAWVAHIIRYMESKLGAPLFDQIVAAFKVDGKIIEVGRTTHNKTYDDFMRCTKLPSNVEVCFLDDQMHSHMERGKVYYIQVKPYTHQLSVQTLMDRFAQSDALRQSTNAAVPELRAKVAHFMQRFTAAHVPKDPMEQEIDRIISKKIMEHLIEFFKGSKGAKKIKDASLVKTQKHHAEVRTKTMKVKRKW</sequence>
<evidence type="ECO:0000313" key="1">
    <source>
        <dbReference type="EMBL" id="QHU36344.1"/>
    </source>
</evidence>
<protein>
    <submittedName>
        <fullName evidence="1">Uncharacterized protein</fullName>
    </submittedName>
</protein>
<dbReference type="SUPFAM" id="SSF56784">
    <property type="entry name" value="HAD-like"/>
    <property type="match status" value="1"/>
</dbReference>
<dbReference type="InterPro" id="IPR036412">
    <property type="entry name" value="HAD-like_sf"/>
</dbReference>
<dbReference type="InterPro" id="IPR023214">
    <property type="entry name" value="HAD_sf"/>
</dbReference>
<name>A0A6C0M3H2_9ZZZZ</name>
<dbReference type="Gene3D" id="3.40.50.1000">
    <property type="entry name" value="HAD superfamily/HAD-like"/>
    <property type="match status" value="1"/>
</dbReference>
<organism evidence="1">
    <name type="scientific">viral metagenome</name>
    <dbReference type="NCBI Taxonomy" id="1070528"/>
    <lineage>
        <taxon>unclassified sequences</taxon>
        <taxon>metagenomes</taxon>
        <taxon>organismal metagenomes</taxon>
    </lineage>
</organism>
<dbReference type="AlphaFoldDB" id="A0A6C0M3H2"/>
<proteinExistence type="predicted"/>
<dbReference type="EMBL" id="MN740635">
    <property type="protein sequence ID" value="QHU36344.1"/>
    <property type="molecule type" value="Genomic_DNA"/>
</dbReference>
<accession>A0A6C0M3H2</accession>
<reference evidence="1" key="1">
    <citation type="journal article" date="2020" name="Nature">
        <title>Giant virus diversity and host interactions through global metagenomics.</title>
        <authorList>
            <person name="Schulz F."/>
            <person name="Roux S."/>
            <person name="Paez-Espino D."/>
            <person name="Jungbluth S."/>
            <person name="Walsh D.A."/>
            <person name="Denef V.J."/>
            <person name="McMahon K.D."/>
            <person name="Konstantinidis K.T."/>
            <person name="Eloe-Fadrosh E.A."/>
            <person name="Kyrpides N.C."/>
            <person name="Woyke T."/>
        </authorList>
    </citation>
    <scope>NUCLEOTIDE SEQUENCE</scope>
    <source>
        <strain evidence="1">GVMAG-S-1035124-57</strain>
    </source>
</reference>